<comment type="caution">
    <text evidence="3">The sequence shown here is derived from an EMBL/GenBank/DDBJ whole genome shotgun (WGS) entry which is preliminary data.</text>
</comment>
<reference evidence="3 4" key="1">
    <citation type="submission" date="2015-02" db="EMBL/GenBank/DDBJ databases">
        <title>Draft genome sequences of ten Microbacterium spp. with emphasis on heavy metal contaminated environments.</title>
        <authorList>
            <person name="Corretto E."/>
        </authorList>
    </citation>
    <scope>NUCLEOTIDE SEQUENCE [LARGE SCALE GENOMIC DNA]</scope>
    <source>
        <strain evidence="3 4">BEL4b</strain>
    </source>
</reference>
<evidence type="ECO:0000313" key="3">
    <source>
        <dbReference type="EMBL" id="KJL29208.1"/>
    </source>
</evidence>
<dbReference type="EC" id="6.2.1.-" evidence="3"/>
<keyword evidence="3" id="KW-0436">Ligase</keyword>
<organism evidence="3 4">
    <name type="scientific">Microbacterium oxydans</name>
    <dbReference type="NCBI Taxonomy" id="82380"/>
    <lineage>
        <taxon>Bacteria</taxon>
        <taxon>Bacillati</taxon>
        <taxon>Actinomycetota</taxon>
        <taxon>Actinomycetes</taxon>
        <taxon>Micrococcales</taxon>
        <taxon>Microbacteriaceae</taxon>
        <taxon>Microbacterium</taxon>
    </lineage>
</organism>
<sequence length="385" mass="40368">MVSLIPTDAEDPAVLRDALRRALDGGPALGFGMIGDTPEHVSDGTAAVIATSGSSGIPKRVVLSAEALRASAEATAGRIGSGRWLLALPAGYVAGLQVMVRSLLAGTEPVALPGRFSPRSFAEATLSMLRPAPGSTTLPELFTSLVPAQISTLLDAADDTAVLAALRAYRAILVGGQALPQPLRDRAADLGVGLVRTYGSTETSGGCVYDGAPLETVGVRVVEGELRIAGPMLADGYLDADALTERTFVRDEHGIRWYRTGDLGLVEDGVVRVHGRADNVIVSGGINISLDRVERVVRQVPGLHQAVVVGVDDERWGEASVIVAPRGEALRRTESEQLTHARDAVEAELGKPARPARLILVDELSQLASGKPDREAIRAAVADLR</sequence>
<feature type="domain" description="AMP-binding enzyme C-terminal" evidence="2">
    <location>
        <begin position="293"/>
        <end position="371"/>
    </location>
</feature>
<dbReference type="PANTHER" id="PTHR43767">
    <property type="entry name" value="LONG-CHAIN-FATTY-ACID--COA LIGASE"/>
    <property type="match status" value="1"/>
</dbReference>
<dbReference type="InterPro" id="IPR020845">
    <property type="entry name" value="AMP-binding_CS"/>
</dbReference>
<dbReference type="InterPro" id="IPR050237">
    <property type="entry name" value="ATP-dep_AMP-bd_enzyme"/>
</dbReference>
<dbReference type="PANTHER" id="PTHR43767:SF1">
    <property type="entry name" value="NONRIBOSOMAL PEPTIDE SYNTHASE PES1 (EUROFUNG)-RELATED"/>
    <property type="match status" value="1"/>
</dbReference>
<evidence type="ECO:0000313" key="4">
    <source>
        <dbReference type="Proteomes" id="UP000033640"/>
    </source>
</evidence>
<feature type="domain" description="AMP-dependent synthetase/ligase" evidence="1">
    <location>
        <begin position="40"/>
        <end position="229"/>
    </location>
</feature>
<protein>
    <submittedName>
        <fullName evidence="3">Short-chain-fatty-acid--CoA ligase</fullName>
        <ecNumber evidence="3">6.2.1.-</ecNumber>
    </submittedName>
</protein>
<dbReference type="SUPFAM" id="SSF56801">
    <property type="entry name" value="Acetyl-CoA synthetase-like"/>
    <property type="match status" value="1"/>
</dbReference>
<evidence type="ECO:0000259" key="1">
    <source>
        <dbReference type="Pfam" id="PF00501"/>
    </source>
</evidence>
<dbReference type="Gene3D" id="3.40.50.12780">
    <property type="entry name" value="N-terminal domain of ligase-like"/>
    <property type="match status" value="1"/>
</dbReference>
<dbReference type="InterPro" id="IPR025110">
    <property type="entry name" value="AMP-bd_C"/>
</dbReference>
<evidence type="ECO:0000259" key="2">
    <source>
        <dbReference type="Pfam" id="PF13193"/>
    </source>
</evidence>
<name>A0A0F0L7U7_9MICO</name>
<dbReference type="AlphaFoldDB" id="A0A0F0L7U7"/>
<dbReference type="PROSITE" id="PS00455">
    <property type="entry name" value="AMP_BINDING"/>
    <property type="match status" value="1"/>
</dbReference>
<gene>
    <name evidence="3" type="primary">fadK</name>
    <name evidence="3" type="ORF">RS83_01834</name>
</gene>
<dbReference type="GO" id="GO:0016878">
    <property type="term" value="F:acid-thiol ligase activity"/>
    <property type="evidence" value="ECO:0007669"/>
    <property type="project" value="UniProtKB-ARBA"/>
</dbReference>
<dbReference type="RefSeq" id="WP_045279199.1">
    <property type="nucleotide sequence ID" value="NZ_JYIW01000024.1"/>
</dbReference>
<dbReference type="Proteomes" id="UP000033640">
    <property type="component" value="Unassembled WGS sequence"/>
</dbReference>
<dbReference type="EMBL" id="JYIW01000024">
    <property type="protein sequence ID" value="KJL29208.1"/>
    <property type="molecule type" value="Genomic_DNA"/>
</dbReference>
<dbReference type="Pfam" id="PF00501">
    <property type="entry name" value="AMP-binding"/>
    <property type="match status" value="1"/>
</dbReference>
<dbReference type="PATRIC" id="fig|82380.11.peg.1871"/>
<dbReference type="OrthoDB" id="9803968at2"/>
<dbReference type="InterPro" id="IPR045851">
    <property type="entry name" value="AMP-bd_C_sf"/>
</dbReference>
<dbReference type="Gene3D" id="3.30.300.30">
    <property type="match status" value="1"/>
</dbReference>
<proteinExistence type="predicted"/>
<dbReference type="Pfam" id="PF13193">
    <property type="entry name" value="AMP-binding_C"/>
    <property type="match status" value="1"/>
</dbReference>
<dbReference type="InterPro" id="IPR000873">
    <property type="entry name" value="AMP-dep_synth/lig_dom"/>
</dbReference>
<dbReference type="InterPro" id="IPR042099">
    <property type="entry name" value="ANL_N_sf"/>
</dbReference>
<accession>A0A0F0L7U7</accession>